<dbReference type="InterPro" id="IPR019412">
    <property type="entry name" value="IML2/TPR_39"/>
</dbReference>
<evidence type="ECO:0000256" key="1">
    <source>
        <dbReference type="ARBA" id="ARBA00010925"/>
    </source>
</evidence>
<dbReference type="EMBL" id="KV454017">
    <property type="protein sequence ID" value="ODV93961.1"/>
    <property type="molecule type" value="Genomic_DNA"/>
</dbReference>
<sequence>MLRVLGLKQERTKELSIEEQVSKIIKQAQDFEICLTAMDYVLDDRPAKGLALIEGKDEAIYKLATGVVLFIEFTLGFEEESRIKAQKTLAEAENLSYKAKNNNEKLKLKTSSIYPPGTEYAVAHAEATLLNALTMLLSESVIDSAKALYKLRRAYYILDEIHKSMMSPDNKKTASGSSLSLLPDVTSISLSSDASNVNKFADIPLPLTSQQKRDAQIVEQCEKVYEMRKNRFDGLNIGNSSANSRLRTDLGLHSEIASKSTESIISTANDPNTSTIDEFIHSGVNLCFGILQVVLS</sequence>
<accession>A0A1E4TQC8</accession>
<dbReference type="Pfam" id="PF10300">
    <property type="entry name" value="Iml2-TPR_39"/>
    <property type="match status" value="1"/>
</dbReference>
<evidence type="ECO:0000313" key="2">
    <source>
        <dbReference type="EMBL" id="ODV93961.1"/>
    </source>
</evidence>
<dbReference type="PANTHER" id="PTHR31859:SF1">
    <property type="entry name" value="TETRATRICOPEPTIDE REPEAT PROTEIN 39C"/>
    <property type="match status" value="1"/>
</dbReference>
<evidence type="ECO:0000313" key="3">
    <source>
        <dbReference type="Proteomes" id="UP000094236"/>
    </source>
</evidence>
<keyword evidence="3" id="KW-1185">Reference proteome</keyword>
<dbReference type="GO" id="GO:0005829">
    <property type="term" value="C:cytosol"/>
    <property type="evidence" value="ECO:0007669"/>
    <property type="project" value="TreeGrafter"/>
</dbReference>
<name>A0A1E4TQC8_PACTA</name>
<protein>
    <submittedName>
        <fullName evidence="2">Uncharacterized protein</fullName>
    </submittedName>
</protein>
<gene>
    <name evidence="2" type="ORF">PACTADRAFT_4857</name>
</gene>
<organism evidence="2 3">
    <name type="scientific">Pachysolen tannophilus NRRL Y-2460</name>
    <dbReference type="NCBI Taxonomy" id="669874"/>
    <lineage>
        <taxon>Eukaryota</taxon>
        <taxon>Fungi</taxon>
        <taxon>Dikarya</taxon>
        <taxon>Ascomycota</taxon>
        <taxon>Saccharomycotina</taxon>
        <taxon>Pichiomycetes</taxon>
        <taxon>Pachysolenaceae</taxon>
        <taxon>Pachysolen</taxon>
    </lineage>
</organism>
<dbReference type="Proteomes" id="UP000094236">
    <property type="component" value="Unassembled WGS sequence"/>
</dbReference>
<proteinExistence type="inferred from homology"/>
<dbReference type="PANTHER" id="PTHR31859">
    <property type="entry name" value="TETRATRICOPEPTIDE REPEAT PROTEIN 39 FAMILY MEMBER"/>
    <property type="match status" value="1"/>
</dbReference>
<comment type="similarity">
    <text evidence="1">Belongs to the IML2 family.</text>
</comment>
<dbReference type="GO" id="GO:0005741">
    <property type="term" value="C:mitochondrial outer membrane"/>
    <property type="evidence" value="ECO:0007669"/>
    <property type="project" value="TreeGrafter"/>
</dbReference>
<reference evidence="3" key="1">
    <citation type="submission" date="2016-05" db="EMBL/GenBank/DDBJ databases">
        <title>Comparative genomics of biotechnologically important yeasts.</title>
        <authorList>
            <consortium name="DOE Joint Genome Institute"/>
            <person name="Riley R."/>
            <person name="Haridas S."/>
            <person name="Wolfe K.H."/>
            <person name="Lopes M.R."/>
            <person name="Hittinger C.T."/>
            <person name="Goker M."/>
            <person name="Salamov A."/>
            <person name="Wisecaver J."/>
            <person name="Long T.M."/>
            <person name="Aerts A.L."/>
            <person name="Barry K."/>
            <person name="Choi C."/>
            <person name="Clum A."/>
            <person name="Coughlan A.Y."/>
            <person name="Deshpande S."/>
            <person name="Douglass A.P."/>
            <person name="Hanson S.J."/>
            <person name="Klenk H.-P."/>
            <person name="Labutti K."/>
            <person name="Lapidus A."/>
            <person name="Lindquist E."/>
            <person name="Lipzen A."/>
            <person name="Meier-Kolthoff J.P."/>
            <person name="Ohm R.A."/>
            <person name="Otillar R.P."/>
            <person name="Pangilinan J."/>
            <person name="Peng Y."/>
            <person name="Rokas A."/>
            <person name="Rosa C.A."/>
            <person name="Scheuner C."/>
            <person name="Sibirny A.A."/>
            <person name="Slot J.C."/>
            <person name="Stielow J.B."/>
            <person name="Sun H."/>
            <person name="Kurtzman C.P."/>
            <person name="Blackwell M."/>
            <person name="Grigoriev I.V."/>
            <person name="Jeffries T.W."/>
        </authorList>
    </citation>
    <scope>NUCLEOTIDE SEQUENCE [LARGE SCALE GENOMIC DNA]</scope>
    <source>
        <strain evidence="3">NRRL Y-2460</strain>
    </source>
</reference>
<dbReference type="OrthoDB" id="2154985at2759"/>
<dbReference type="GO" id="GO:0005634">
    <property type="term" value="C:nucleus"/>
    <property type="evidence" value="ECO:0007669"/>
    <property type="project" value="TreeGrafter"/>
</dbReference>
<dbReference type="AlphaFoldDB" id="A0A1E4TQC8"/>